<gene>
    <name evidence="1" type="ORF">M23134_03865</name>
</gene>
<proteinExistence type="predicted"/>
<evidence type="ECO:0000313" key="1">
    <source>
        <dbReference type="EMBL" id="EAY28313.1"/>
    </source>
</evidence>
<organism evidence="1 2">
    <name type="scientific">Microscilla marina ATCC 23134</name>
    <dbReference type="NCBI Taxonomy" id="313606"/>
    <lineage>
        <taxon>Bacteria</taxon>
        <taxon>Pseudomonadati</taxon>
        <taxon>Bacteroidota</taxon>
        <taxon>Cytophagia</taxon>
        <taxon>Cytophagales</taxon>
        <taxon>Microscillaceae</taxon>
        <taxon>Microscilla</taxon>
    </lineage>
</organism>
<comment type="caution">
    <text evidence="1">The sequence shown here is derived from an EMBL/GenBank/DDBJ whole genome shotgun (WGS) entry which is preliminary data.</text>
</comment>
<sequence>MEIRKCGVGATTLENHQAKIEESGSFRFETGVRKRDAEAATLTKTGRFLLPPFPEKGCWLLPLKNDNTKNVLKEISHNSLTINFPAKLRKIKRQEEAAPLILFVC</sequence>
<dbReference type="Proteomes" id="UP000004095">
    <property type="component" value="Unassembled WGS sequence"/>
</dbReference>
<dbReference type="RefSeq" id="WP_002697990.1">
    <property type="nucleotide sequence ID" value="NZ_AAWS01000016.1"/>
</dbReference>
<protein>
    <submittedName>
        <fullName evidence="1">Uncharacterized protein</fullName>
    </submittedName>
</protein>
<name>A1ZMD3_MICM2</name>
<evidence type="ECO:0000313" key="2">
    <source>
        <dbReference type="Proteomes" id="UP000004095"/>
    </source>
</evidence>
<dbReference type="AlphaFoldDB" id="A1ZMD3"/>
<accession>A1ZMD3</accession>
<dbReference type="EMBL" id="AAWS01000016">
    <property type="protein sequence ID" value="EAY28313.1"/>
    <property type="molecule type" value="Genomic_DNA"/>
</dbReference>
<keyword evidence="2" id="KW-1185">Reference proteome</keyword>
<reference evidence="1 2" key="1">
    <citation type="submission" date="2007-01" db="EMBL/GenBank/DDBJ databases">
        <authorList>
            <person name="Haygood M."/>
            <person name="Podell S."/>
            <person name="Anderson C."/>
            <person name="Hopkinson B."/>
            <person name="Roe K."/>
            <person name="Barbeau K."/>
            <person name="Gaasterland T."/>
            <person name="Ferriera S."/>
            <person name="Johnson J."/>
            <person name="Kravitz S."/>
            <person name="Beeson K."/>
            <person name="Sutton G."/>
            <person name="Rogers Y.-H."/>
            <person name="Friedman R."/>
            <person name="Frazier M."/>
            <person name="Venter J.C."/>
        </authorList>
    </citation>
    <scope>NUCLEOTIDE SEQUENCE [LARGE SCALE GENOMIC DNA]</scope>
    <source>
        <strain evidence="1 2">ATCC 23134</strain>
    </source>
</reference>